<dbReference type="InterPro" id="IPR036890">
    <property type="entry name" value="HATPase_C_sf"/>
</dbReference>
<reference evidence="3" key="1">
    <citation type="submission" date="2021-02" db="EMBL/GenBank/DDBJ databases">
        <authorList>
            <person name="Nowell W R."/>
        </authorList>
    </citation>
    <scope>NUCLEOTIDE SEQUENCE</scope>
</reference>
<dbReference type="Gene3D" id="3.30.565.10">
    <property type="entry name" value="Histidine kinase-like ATPase, C-terminal domain"/>
    <property type="match status" value="1"/>
</dbReference>
<accession>A0A8S2I238</accession>
<feature type="domain" description="Sacsin/Nov" evidence="1">
    <location>
        <begin position="7"/>
        <end position="240"/>
    </location>
</feature>
<sequence length="501" mass="57345">MQQICTEGYTDRLAIFKEFIQNADDARANVVKFLYDNRSNLQWTTHLLEPSLVQFQSRALWVYNDAVFTENDFQNLIRLGEGTKVNDLDKIGKFGLGFNSVYNVTDLPSLISQQTLIMLDPHCKYLGKYGNGGIRLDFTPSQRTMLRSYKDQFEPYSGIFDYSVCELVDESFNGTLFRLPLRTSEQAKESLLSNTVYEHHDMLELLNMLVKRGSQLLLNTQNVCKIELYELTSQKEKPKLMCTFLKEPVRYLQQYDLTNFEVDKSQAQFVAQSSILRASARCSQMLSSTKVINDISASYIMKTIRTSSSNATFMKKNDTSSVTEEYWLWSAVIAFNEIDKELLGLNEFRSFTPCGSVCFGLDKKLDDQYSIRTDAKGVVYCFLPTSIDSGLPFHINGCFALHTDRRRLLQKFIDDRNERQFEWNELVLKVVCKAILFGLENALTACGLHSFEIFKSFWPIPIKSPSLKALKTTFLSSILNIVATVLLSLTIKELEKTSSQN</sequence>
<dbReference type="InterPro" id="IPR052972">
    <property type="entry name" value="Sacsin_chaperone_reg"/>
</dbReference>
<dbReference type="EMBL" id="CAJNOK010004242">
    <property type="protein sequence ID" value="CAF0930771.1"/>
    <property type="molecule type" value="Genomic_DNA"/>
</dbReference>
<evidence type="ECO:0000259" key="1">
    <source>
        <dbReference type="Pfam" id="PF25794"/>
    </source>
</evidence>
<dbReference type="GO" id="GO:0030544">
    <property type="term" value="F:Hsp70 protein binding"/>
    <property type="evidence" value="ECO:0007669"/>
    <property type="project" value="TreeGrafter"/>
</dbReference>
<dbReference type="SUPFAM" id="SSF55874">
    <property type="entry name" value="ATPase domain of HSP90 chaperone/DNA topoisomerase II/histidine kinase"/>
    <property type="match status" value="1"/>
</dbReference>
<dbReference type="PANTHER" id="PTHR15600:SF42">
    <property type="entry name" value="SACSIN"/>
    <property type="match status" value="1"/>
</dbReference>
<proteinExistence type="predicted"/>
<evidence type="ECO:0000313" key="2">
    <source>
        <dbReference type="EMBL" id="CAF0930771.1"/>
    </source>
</evidence>
<evidence type="ECO:0000313" key="3">
    <source>
        <dbReference type="EMBL" id="CAF3707370.1"/>
    </source>
</evidence>
<protein>
    <recommendedName>
        <fullName evidence="1">Sacsin/Nov domain-containing protein</fullName>
    </recommendedName>
</protein>
<dbReference type="AlphaFoldDB" id="A0A8S2I238"/>
<name>A0A8S2I238_9BILA</name>
<dbReference type="PANTHER" id="PTHR15600">
    <property type="entry name" value="SACSIN"/>
    <property type="match status" value="1"/>
</dbReference>
<organism evidence="3 4">
    <name type="scientific">Didymodactylos carnosus</name>
    <dbReference type="NCBI Taxonomy" id="1234261"/>
    <lineage>
        <taxon>Eukaryota</taxon>
        <taxon>Metazoa</taxon>
        <taxon>Spiralia</taxon>
        <taxon>Gnathifera</taxon>
        <taxon>Rotifera</taxon>
        <taxon>Eurotatoria</taxon>
        <taxon>Bdelloidea</taxon>
        <taxon>Philodinida</taxon>
        <taxon>Philodinidae</taxon>
        <taxon>Didymodactylos</taxon>
    </lineage>
</organism>
<dbReference type="NCBIfam" id="NF047352">
    <property type="entry name" value="P_loop_sacsin"/>
    <property type="match status" value="1"/>
</dbReference>
<dbReference type="InterPro" id="IPR058210">
    <property type="entry name" value="SACS/Nov_dom"/>
</dbReference>
<dbReference type="Proteomes" id="UP000677228">
    <property type="component" value="Unassembled WGS sequence"/>
</dbReference>
<dbReference type="EMBL" id="CAJOBA010004244">
    <property type="protein sequence ID" value="CAF3707370.1"/>
    <property type="molecule type" value="Genomic_DNA"/>
</dbReference>
<evidence type="ECO:0000313" key="4">
    <source>
        <dbReference type="Proteomes" id="UP000682733"/>
    </source>
</evidence>
<gene>
    <name evidence="2" type="ORF">OVA965_LOCUS11135</name>
    <name evidence="3" type="ORF">TMI583_LOCUS11131</name>
</gene>
<dbReference type="Proteomes" id="UP000682733">
    <property type="component" value="Unassembled WGS sequence"/>
</dbReference>
<dbReference type="Pfam" id="PF25794">
    <property type="entry name" value="SACS"/>
    <property type="match status" value="1"/>
</dbReference>
<comment type="caution">
    <text evidence="3">The sequence shown here is derived from an EMBL/GenBank/DDBJ whole genome shotgun (WGS) entry which is preliminary data.</text>
</comment>